<comment type="caution">
    <text evidence="1">The sequence shown here is derived from an EMBL/GenBank/DDBJ whole genome shotgun (WGS) entry which is preliminary data.</text>
</comment>
<dbReference type="RefSeq" id="WP_090412277.1">
    <property type="nucleotide sequence ID" value="NZ_CAJKZB010000026.1"/>
</dbReference>
<protein>
    <submittedName>
        <fullName evidence="1">Uncharacterized protein</fullName>
    </submittedName>
</protein>
<dbReference type="Proteomes" id="UP000586254">
    <property type="component" value="Unassembled WGS sequence"/>
</dbReference>
<gene>
    <name evidence="1" type="ORF">H0N91_06475</name>
</gene>
<organism evidence="1 2">
    <name type="scientific">Eubacterium callanderi</name>
    <dbReference type="NCBI Taxonomy" id="53442"/>
    <lineage>
        <taxon>Bacteria</taxon>
        <taxon>Bacillati</taxon>
        <taxon>Bacillota</taxon>
        <taxon>Clostridia</taxon>
        <taxon>Eubacteriales</taxon>
        <taxon>Eubacteriaceae</taxon>
        <taxon>Eubacterium</taxon>
    </lineage>
</organism>
<dbReference type="EMBL" id="JACCKS010000006">
    <property type="protein sequence ID" value="NZA37793.1"/>
    <property type="molecule type" value="Genomic_DNA"/>
</dbReference>
<proteinExistence type="predicted"/>
<dbReference type="AlphaFoldDB" id="A0A1I5ITW9"/>
<evidence type="ECO:0000313" key="1">
    <source>
        <dbReference type="EMBL" id="NZA37793.1"/>
    </source>
</evidence>
<reference evidence="1 2" key="1">
    <citation type="submission" date="2020-07" db="EMBL/GenBank/DDBJ databases">
        <title>Organ Donor 1.</title>
        <authorList>
            <person name="Marsh A.J."/>
            <person name="Azcarate-Peril M.A."/>
        </authorList>
    </citation>
    <scope>NUCLEOTIDE SEQUENCE [LARGE SCALE GENOMIC DNA]</scope>
    <source>
        <strain evidence="1 2">AMC0717</strain>
    </source>
</reference>
<evidence type="ECO:0000313" key="2">
    <source>
        <dbReference type="Proteomes" id="UP000586254"/>
    </source>
</evidence>
<name>A0A1I5ITW9_9FIRM</name>
<accession>A0A1I5ITW9</accession>
<sequence>MRLPNKEKEVPRLALSLEELKKLYDDAVFQKQYNHRLPLIMIVPEGNRITIYQPPAFPSQASYYHYE</sequence>